<feature type="domain" description="SPOR" evidence="3">
    <location>
        <begin position="173"/>
        <end position="251"/>
    </location>
</feature>
<keyword evidence="2" id="KW-0472">Membrane</keyword>
<dbReference type="PANTHER" id="PTHR38687">
    <property type="entry name" value="CELL DIVISION PROTEIN DEDD-RELATED"/>
    <property type="match status" value="1"/>
</dbReference>
<feature type="compositionally biased region" description="Polar residues" evidence="1">
    <location>
        <begin position="121"/>
        <end position="131"/>
    </location>
</feature>
<accession>A0A0F7KHD0</accession>
<dbReference type="PATRIC" id="fig|44574.3.peg.3797"/>
<dbReference type="Proteomes" id="UP000324176">
    <property type="component" value="Unassembled WGS sequence"/>
</dbReference>
<dbReference type="OrthoDB" id="8563804at2"/>
<evidence type="ECO:0000313" key="6">
    <source>
        <dbReference type="Proteomes" id="UP000034156"/>
    </source>
</evidence>
<dbReference type="GO" id="GO:0042834">
    <property type="term" value="F:peptidoglycan binding"/>
    <property type="evidence" value="ECO:0007669"/>
    <property type="project" value="InterPro"/>
</dbReference>
<reference evidence="6" key="1">
    <citation type="submission" date="2015-05" db="EMBL/GenBank/DDBJ databases">
        <title>Draft genome of Nitrosomonas communis strain Nm2.</title>
        <authorList>
            <person name="Kozlowski J.A."/>
            <person name="Kits K.D."/>
            <person name="Stein L.Y."/>
        </authorList>
    </citation>
    <scope>NUCLEOTIDE SEQUENCE [LARGE SCALE GENOMIC DNA]</scope>
    <source>
        <strain evidence="6">Nm2</strain>
    </source>
</reference>
<dbReference type="EMBL" id="CP011451">
    <property type="protein sequence ID" value="AKH38916.1"/>
    <property type="molecule type" value="Genomic_DNA"/>
</dbReference>
<dbReference type="GO" id="GO:0032153">
    <property type="term" value="C:cell division site"/>
    <property type="evidence" value="ECO:0007669"/>
    <property type="project" value="TreeGrafter"/>
</dbReference>
<reference evidence="5 7" key="3">
    <citation type="submission" date="2019-07" db="EMBL/GenBank/DDBJ databases">
        <title>Active sludge and wastewater microbial communities from Klosterneuburg, Austria.</title>
        <authorList>
            <person name="Wagner M."/>
        </authorList>
    </citation>
    <scope>NUCLEOTIDE SEQUENCE [LARGE SCALE GENOMIC DNA]</scope>
    <source>
        <strain evidence="5 7">Nm2</strain>
    </source>
</reference>
<dbReference type="Gene3D" id="3.30.70.1070">
    <property type="entry name" value="Sporulation related repeat"/>
    <property type="match status" value="1"/>
</dbReference>
<dbReference type="InterPro" id="IPR036680">
    <property type="entry name" value="SPOR-like_sf"/>
</dbReference>
<dbReference type="PROSITE" id="PS51724">
    <property type="entry name" value="SPOR"/>
    <property type="match status" value="1"/>
</dbReference>
<evidence type="ECO:0000313" key="4">
    <source>
        <dbReference type="EMBL" id="AKH38916.1"/>
    </source>
</evidence>
<name>A0A0F7KHD0_9PROT</name>
<feature type="region of interest" description="Disordered" evidence="1">
    <location>
        <begin position="66"/>
        <end position="174"/>
    </location>
</feature>
<evidence type="ECO:0000256" key="1">
    <source>
        <dbReference type="SAM" id="MobiDB-lite"/>
    </source>
</evidence>
<dbReference type="RefSeq" id="WP_046850950.1">
    <property type="nucleotide sequence ID" value="NZ_CP011451.1"/>
</dbReference>
<evidence type="ECO:0000256" key="2">
    <source>
        <dbReference type="SAM" id="Phobius"/>
    </source>
</evidence>
<dbReference type="Proteomes" id="UP000034156">
    <property type="component" value="Chromosome"/>
</dbReference>
<dbReference type="Pfam" id="PF05036">
    <property type="entry name" value="SPOR"/>
    <property type="match status" value="1"/>
</dbReference>
<dbReference type="GO" id="GO:0030428">
    <property type="term" value="C:cell septum"/>
    <property type="evidence" value="ECO:0007669"/>
    <property type="project" value="TreeGrafter"/>
</dbReference>
<dbReference type="InterPro" id="IPR052521">
    <property type="entry name" value="Cell_div_SPOR-domain"/>
</dbReference>
<evidence type="ECO:0000313" key="5">
    <source>
        <dbReference type="EMBL" id="TYP91860.1"/>
    </source>
</evidence>
<proteinExistence type="predicted"/>
<dbReference type="GO" id="GO:0032506">
    <property type="term" value="P:cytokinetic process"/>
    <property type="evidence" value="ECO:0007669"/>
    <property type="project" value="TreeGrafter"/>
</dbReference>
<dbReference type="EMBL" id="VNHT01000007">
    <property type="protein sequence ID" value="TYP91860.1"/>
    <property type="molecule type" value="Genomic_DNA"/>
</dbReference>
<protein>
    <submittedName>
        <fullName evidence="5">DedD protein</fullName>
    </submittedName>
</protein>
<keyword evidence="6" id="KW-1185">Reference proteome</keyword>
<evidence type="ECO:0000259" key="3">
    <source>
        <dbReference type="PROSITE" id="PS51724"/>
    </source>
</evidence>
<organism evidence="4 6">
    <name type="scientific">Nitrosomonas communis</name>
    <dbReference type="NCBI Taxonomy" id="44574"/>
    <lineage>
        <taxon>Bacteria</taxon>
        <taxon>Pseudomonadati</taxon>
        <taxon>Pseudomonadota</taxon>
        <taxon>Betaproteobacteria</taxon>
        <taxon>Nitrosomonadales</taxon>
        <taxon>Nitrosomonadaceae</taxon>
        <taxon>Nitrosomonas</taxon>
    </lineage>
</organism>
<dbReference type="AlphaFoldDB" id="A0A0F7KHD0"/>
<dbReference type="PANTHER" id="PTHR38687:SF1">
    <property type="entry name" value="CELL DIVISION PROTEIN DEDD"/>
    <property type="match status" value="1"/>
</dbReference>
<evidence type="ECO:0000313" key="7">
    <source>
        <dbReference type="Proteomes" id="UP000324176"/>
    </source>
</evidence>
<sequence>MVKNVSEEEALLRKRARRRLVGAVTLVILSVVFLPMILDSEPKQEQQEVDILIPSEDVVSESIPWMTPGEPIDQDSNAGTGSGELLPFSVPEFPQSDDESTEGYSVSRIPIPSSKPRFNKPVTQTNKSSIQAARPESPKVQAAKPESIQAAKPESIQAAKPESVQTAKTESPNKVEGKFVIQLGAFADPTKAKQQQQNLAASGVDAYIETIKVGGNEMVRVRVGPFPTRKAAEEGYEKLKKMGLSGVVTSR</sequence>
<keyword evidence="2" id="KW-1133">Transmembrane helix</keyword>
<feature type="transmembrane region" description="Helical" evidence="2">
    <location>
        <begin position="20"/>
        <end position="38"/>
    </location>
</feature>
<keyword evidence="2" id="KW-0812">Transmembrane</keyword>
<dbReference type="KEGG" id="nco:AAW31_15690"/>
<reference evidence="4 6" key="2">
    <citation type="journal article" date="2016" name="Genome Announc.">
        <title>Genome Sequence of Nitrosomonas communis Strain Nm2, a Mesophilic Ammonia-Oxidizing Bacterium Isolated from Mediterranean Soil.</title>
        <authorList>
            <person name="Kozlowski J.A."/>
            <person name="Kits K.D."/>
            <person name="Stein L.Y."/>
        </authorList>
    </citation>
    <scope>NUCLEOTIDE SEQUENCE [LARGE SCALE GENOMIC DNA]</scope>
    <source>
        <strain evidence="4 6">Nm2</strain>
    </source>
</reference>
<gene>
    <name evidence="4" type="ORF">AAW31_15690</name>
    <name evidence="5" type="ORF">BCL69_100721</name>
</gene>
<dbReference type="SUPFAM" id="SSF110997">
    <property type="entry name" value="Sporulation related repeat"/>
    <property type="match status" value="1"/>
</dbReference>
<dbReference type="InterPro" id="IPR007730">
    <property type="entry name" value="SPOR-like_dom"/>
</dbReference>